<comment type="caution">
    <text evidence="1">The sequence shown here is derived from an EMBL/GenBank/DDBJ whole genome shotgun (WGS) entry which is preliminary data.</text>
</comment>
<accession>G4TXB2</accession>
<gene>
    <name evidence="1" type="ORF">PIIN_09951</name>
</gene>
<organism evidence="1 2">
    <name type="scientific">Serendipita indica (strain DSM 11827)</name>
    <name type="common">Root endophyte fungus</name>
    <name type="synonym">Piriformospora indica</name>
    <dbReference type="NCBI Taxonomy" id="1109443"/>
    <lineage>
        <taxon>Eukaryota</taxon>
        <taxon>Fungi</taxon>
        <taxon>Dikarya</taxon>
        <taxon>Basidiomycota</taxon>
        <taxon>Agaricomycotina</taxon>
        <taxon>Agaricomycetes</taxon>
        <taxon>Sebacinales</taxon>
        <taxon>Serendipitaceae</taxon>
        <taxon>Serendipita</taxon>
    </lineage>
</organism>
<dbReference type="OrthoDB" id="3265433at2759"/>
<proteinExistence type="predicted"/>
<keyword evidence="2" id="KW-1185">Reference proteome</keyword>
<dbReference type="InParanoid" id="G4TXB2"/>
<sequence length="150" mass="17792">MEESLFEETWVVSSYLDSVLMPDKRHVGVPGASLDISVCTTNLSWIWQVRELGEQVNRGESWLEEVLRVQYLETKVNFDRWDEERSLVWAEFGFTKNSFHHMEHFWSMRAMQPEMQPGENAHAWSMVEYYSRLAAEMQACVDRFAHLERI</sequence>
<dbReference type="Proteomes" id="UP000007148">
    <property type="component" value="Unassembled WGS sequence"/>
</dbReference>
<reference evidence="1 2" key="1">
    <citation type="journal article" date="2011" name="PLoS Pathog.">
        <title>Endophytic Life Strategies Decoded by Genome and Transcriptome Analyses of the Mutualistic Root Symbiont Piriformospora indica.</title>
        <authorList>
            <person name="Zuccaro A."/>
            <person name="Lahrmann U."/>
            <person name="Guldener U."/>
            <person name="Langen G."/>
            <person name="Pfiffi S."/>
            <person name="Biedenkopf D."/>
            <person name="Wong P."/>
            <person name="Samans B."/>
            <person name="Grimm C."/>
            <person name="Basiewicz M."/>
            <person name="Murat C."/>
            <person name="Martin F."/>
            <person name="Kogel K.H."/>
        </authorList>
    </citation>
    <scope>NUCLEOTIDE SEQUENCE [LARGE SCALE GENOMIC DNA]</scope>
    <source>
        <strain evidence="1 2">DSM 11827</strain>
    </source>
</reference>
<protein>
    <submittedName>
        <fullName evidence="1">Uncharacterized protein</fullName>
    </submittedName>
</protein>
<dbReference type="HOGENOM" id="CLU_1741301_0_0_1"/>
<dbReference type="EMBL" id="CAFZ01000563">
    <property type="protein sequence ID" value="CCA75955.1"/>
    <property type="molecule type" value="Genomic_DNA"/>
</dbReference>
<dbReference type="AlphaFoldDB" id="G4TXB2"/>
<evidence type="ECO:0000313" key="2">
    <source>
        <dbReference type="Proteomes" id="UP000007148"/>
    </source>
</evidence>
<name>G4TXB2_SERID</name>
<evidence type="ECO:0000313" key="1">
    <source>
        <dbReference type="EMBL" id="CCA75955.1"/>
    </source>
</evidence>